<dbReference type="EMBL" id="CP009920">
    <property type="protein sequence ID" value="AJI21767.1"/>
    <property type="molecule type" value="Genomic_DNA"/>
</dbReference>
<dbReference type="PANTHER" id="PTHR36433:SF2">
    <property type="entry name" value="YXEA FAMILY PROTEIN"/>
    <property type="match status" value="1"/>
</dbReference>
<dbReference type="Pfam" id="PF06486">
    <property type="entry name" value="DUF1093"/>
    <property type="match status" value="1"/>
</dbReference>
<dbReference type="InterPro" id="IPR006542">
    <property type="entry name" value="DUF1093"/>
</dbReference>
<name>A0A0B6AL30_PRIM2</name>
<dbReference type="PANTHER" id="PTHR36433">
    <property type="entry name" value="HYPOTHETICAL CYTOSOLIC PROTEIN"/>
    <property type="match status" value="1"/>
</dbReference>
<gene>
    <name evidence="1" type="ORF">BG04_784</name>
</gene>
<dbReference type="Proteomes" id="UP000031829">
    <property type="component" value="Chromosome"/>
</dbReference>
<dbReference type="SUPFAM" id="SSF159121">
    <property type="entry name" value="BC4932-like"/>
    <property type="match status" value="1"/>
</dbReference>
<dbReference type="GeneID" id="93644269"/>
<dbReference type="AlphaFoldDB" id="A0A0B6AL30"/>
<dbReference type="InterPro" id="IPR036166">
    <property type="entry name" value="YxeA-like_sf"/>
</dbReference>
<dbReference type="Gene3D" id="2.40.50.480">
    <property type="match status" value="1"/>
</dbReference>
<organism evidence="1 2">
    <name type="scientific">Priestia megaterium (strain ATCC 14581 / DSM 32 / CCUG 1817 / JCM 2506 / NBRC 15308 / NCIMB 9376 / NCTC 10342 / NRRL B-14308 / VKM B-512 / Ford 19)</name>
    <name type="common">Bacillus megaterium</name>
    <dbReference type="NCBI Taxonomy" id="1348623"/>
    <lineage>
        <taxon>Bacteria</taxon>
        <taxon>Bacillati</taxon>
        <taxon>Bacillota</taxon>
        <taxon>Bacilli</taxon>
        <taxon>Bacillales</taxon>
        <taxon>Bacillaceae</taxon>
        <taxon>Priestia</taxon>
    </lineage>
</organism>
<reference evidence="1 2" key="1">
    <citation type="journal article" date="2015" name="Genome Announc.">
        <title>Complete genome sequences for 35 biothreat assay-relevant bacillus species.</title>
        <authorList>
            <person name="Johnson S.L."/>
            <person name="Daligault H.E."/>
            <person name="Davenport K.W."/>
            <person name="Jaissle J."/>
            <person name="Frey K.G."/>
            <person name="Ladner J.T."/>
            <person name="Broomall S.M."/>
            <person name="Bishop-Lilly K.A."/>
            <person name="Bruce D.C."/>
            <person name="Gibbons H.S."/>
            <person name="Coyne S.R."/>
            <person name="Lo C.C."/>
            <person name="Meincke L."/>
            <person name="Munk A.C."/>
            <person name="Koroleva G.I."/>
            <person name="Rosenzweig C.N."/>
            <person name="Palacios G.F."/>
            <person name="Redden C.L."/>
            <person name="Minogue T.D."/>
            <person name="Chain P.S."/>
        </authorList>
    </citation>
    <scope>NUCLEOTIDE SEQUENCE [LARGE SCALE GENOMIC DNA]</scope>
    <source>
        <strain evidence="2">ATCC 14581 / DSM 32 / JCM 2506 / NBRC 15308 / NCIMB 9376 / NCTC 10342 / NRRL B-14308 / VKM B-512</strain>
    </source>
</reference>
<dbReference type="KEGG" id="bmeg:BG04_784"/>
<sequence>MKRKWISLLALLLVVGAGIGGIKIYQKAATEHQYGIIPKEAKKVDEYGRVQYTISVINEKGQTTFQTFTTIKQLKEGTVIDLFVRGNEVRKYDVITKNELPQRVKSVWPTKERKEEEK</sequence>
<protein>
    <recommendedName>
        <fullName evidence="3">DUF1093 domain-containing protein</fullName>
    </recommendedName>
</protein>
<proteinExistence type="predicted"/>
<evidence type="ECO:0008006" key="3">
    <source>
        <dbReference type="Google" id="ProtNLM"/>
    </source>
</evidence>
<accession>A0A0B6AL30</accession>
<evidence type="ECO:0000313" key="1">
    <source>
        <dbReference type="EMBL" id="AJI21767.1"/>
    </source>
</evidence>
<dbReference type="RefSeq" id="WP_034649608.1">
    <property type="nucleotide sequence ID" value="NZ_BCVB01000001.1"/>
</dbReference>
<dbReference type="HOGENOM" id="CLU_2068391_0_0_9"/>
<evidence type="ECO:0000313" key="2">
    <source>
        <dbReference type="Proteomes" id="UP000031829"/>
    </source>
</evidence>